<dbReference type="EMBL" id="ANOG01000919">
    <property type="protein sequence ID" value="EMI16742.1"/>
    <property type="molecule type" value="Genomic_DNA"/>
</dbReference>
<keyword evidence="1" id="KW-0472">Membrane</keyword>
<comment type="caution">
    <text evidence="2">The sequence shown here is derived from an EMBL/GenBank/DDBJ whole genome shotgun (WGS) entry which is preliminary data.</text>
</comment>
<reference evidence="2 3" key="1">
    <citation type="journal article" date="2013" name="Mar. Genomics">
        <title>Expression of sulfatases in Rhodopirellula baltica and the diversity of sulfatases in the genus Rhodopirellula.</title>
        <authorList>
            <person name="Wegner C.E."/>
            <person name="Richter-Heitmann T."/>
            <person name="Klindworth A."/>
            <person name="Klockow C."/>
            <person name="Richter M."/>
            <person name="Achstetter T."/>
            <person name="Glockner F.O."/>
            <person name="Harder J."/>
        </authorList>
    </citation>
    <scope>NUCLEOTIDE SEQUENCE [LARGE SCALE GENOMIC DNA]</scope>
    <source>
        <strain evidence="2 3">SM1</strain>
    </source>
</reference>
<dbReference type="AlphaFoldDB" id="M5RMX9"/>
<sequence>MTVFANHLADFVANFFRSAFWNHLASRPVDNFAAALRNHFANSVVANLGAALRNSLAHGVRHFASTALTNVLGASYFLGFASWNPNSLGASRWATLNAFYAAFAWAVYAAASRRIVSPSSGLTNGTTHHFARDRFSNGVPVTTFDLDGLGVLLRNDNAVVLSANALLFHGVVDRVVDRTRFLLTNRYHHGVVDGLAVVFTHRVHDSVIYCLSASFPHRLTHGVVDHLLVSLVHRLHDRVVDRLGVLFVNRLAHRVVDHSRASFVNGLHHGVVDRLGTIFNVRNVHSVLNFTSRRDRNHAAAGHFLIFVVSFIASAVTSLFDLLVNRFAYVAHDGVSTTSNGTVINDGSVTSDCTFGNASFDNCASTAATAFIADCATIGSAS</sequence>
<dbReference type="PATRIC" id="fig|1265738.3.peg.6323"/>
<feature type="transmembrane region" description="Helical" evidence="1">
    <location>
        <begin position="300"/>
        <end position="320"/>
    </location>
</feature>
<keyword evidence="1" id="KW-0812">Transmembrane</keyword>
<keyword evidence="1" id="KW-1133">Transmembrane helix</keyword>
<organism evidence="2 3">
    <name type="scientific">Rhodopirellula maiorica SM1</name>
    <dbReference type="NCBI Taxonomy" id="1265738"/>
    <lineage>
        <taxon>Bacteria</taxon>
        <taxon>Pseudomonadati</taxon>
        <taxon>Planctomycetota</taxon>
        <taxon>Planctomycetia</taxon>
        <taxon>Pirellulales</taxon>
        <taxon>Pirellulaceae</taxon>
        <taxon>Novipirellula</taxon>
    </lineage>
</organism>
<evidence type="ECO:0000313" key="3">
    <source>
        <dbReference type="Proteomes" id="UP000011991"/>
    </source>
</evidence>
<accession>M5RMX9</accession>
<dbReference type="Proteomes" id="UP000011991">
    <property type="component" value="Unassembled WGS sequence"/>
</dbReference>
<name>M5RMX9_9BACT</name>
<proteinExistence type="predicted"/>
<evidence type="ECO:0000313" key="2">
    <source>
        <dbReference type="EMBL" id="EMI16742.1"/>
    </source>
</evidence>
<gene>
    <name evidence="2" type="ORF">RMSM_06344</name>
</gene>
<protein>
    <submittedName>
        <fullName evidence="2">Uncharacterized protein</fullName>
    </submittedName>
</protein>
<keyword evidence="3" id="KW-1185">Reference proteome</keyword>
<evidence type="ECO:0000256" key="1">
    <source>
        <dbReference type="SAM" id="Phobius"/>
    </source>
</evidence>